<organism evidence="4 5">
    <name type="scientific">Thalassoglobus polymorphus</name>
    <dbReference type="NCBI Taxonomy" id="2527994"/>
    <lineage>
        <taxon>Bacteria</taxon>
        <taxon>Pseudomonadati</taxon>
        <taxon>Planctomycetota</taxon>
        <taxon>Planctomycetia</taxon>
        <taxon>Planctomycetales</taxon>
        <taxon>Planctomycetaceae</taxon>
        <taxon>Thalassoglobus</taxon>
    </lineage>
</organism>
<dbReference type="Gene3D" id="3.90.850.10">
    <property type="entry name" value="Fumarylacetoacetase-like, C-terminal domain"/>
    <property type="match status" value="1"/>
</dbReference>
<dbReference type="OrthoDB" id="9805307at2"/>
<name>A0A517QRU2_9PLAN</name>
<evidence type="ECO:0000259" key="3">
    <source>
        <dbReference type="Pfam" id="PF01557"/>
    </source>
</evidence>
<dbReference type="PANTHER" id="PTHR42796:SF4">
    <property type="entry name" value="FUMARYLACETOACETATE HYDROLASE DOMAIN-CONTAINING PROTEIN 2A"/>
    <property type="match status" value="1"/>
</dbReference>
<dbReference type="RefSeq" id="WP_145202131.1">
    <property type="nucleotide sequence ID" value="NZ_CP036267.1"/>
</dbReference>
<dbReference type="Proteomes" id="UP000315724">
    <property type="component" value="Chromosome"/>
</dbReference>
<sequence length="288" mass="31361">MKLATLNTNSGIRIVGVDHSGETPEYVSLSHFDPSIPNSIREMLQHPFGLEKCQAAFDKGVQTALRVEGQLLAPIPDPQKVLCIGLNYRDHAAESNMEIPTEPICFGKFGNTIIGPQTDIRLPKVSSQVDYEAEMVIVIGKRGYEIPQDKAFEHVAGYCNGNDVSARDWQIGKPGKQWMLGKTPDTFAPIGPWLVTSDEVGDPHTLDVKLRLNGEEMQSGNTKEFIFGVDEIVSYVSQIMTLLPGDVIFTGTPAGVGMGRDPQVWLKDGDSVEVEIAGLGVLQNNVVG</sequence>
<dbReference type="Pfam" id="PF01557">
    <property type="entry name" value="FAA_hydrolase"/>
    <property type="match status" value="1"/>
</dbReference>
<dbReference type="EMBL" id="CP036267">
    <property type="protein sequence ID" value="QDT34340.1"/>
    <property type="molecule type" value="Genomic_DNA"/>
</dbReference>
<dbReference type="GO" id="GO:0016853">
    <property type="term" value="F:isomerase activity"/>
    <property type="evidence" value="ECO:0007669"/>
    <property type="project" value="UniProtKB-ARBA"/>
</dbReference>
<keyword evidence="4" id="KW-0456">Lyase</keyword>
<comment type="similarity">
    <text evidence="1">Belongs to the FAH family.</text>
</comment>
<evidence type="ECO:0000313" key="4">
    <source>
        <dbReference type="EMBL" id="QDT34340.1"/>
    </source>
</evidence>
<protein>
    <submittedName>
        <fullName evidence="4">Ureidoglycolate lyase</fullName>
        <ecNumber evidence="4">4.3.2.3</ecNumber>
    </submittedName>
</protein>
<dbReference type="InterPro" id="IPR051121">
    <property type="entry name" value="FAH"/>
</dbReference>
<dbReference type="PANTHER" id="PTHR42796">
    <property type="entry name" value="FUMARYLACETOACETATE HYDROLASE DOMAIN-CONTAINING PROTEIN 2A-RELATED"/>
    <property type="match status" value="1"/>
</dbReference>
<dbReference type="KEGG" id="tpol:Mal48_36000"/>
<evidence type="ECO:0000256" key="2">
    <source>
        <dbReference type="ARBA" id="ARBA00022723"/>
    </source>
</evidence>
<evidence type="ECO:0000313" key="5">
    <source>
        <dbReference type="Proteomes" id="UP000315724"/>
    </source>
</evidence>
<evidence type="ECO:0000256" key="1">
    <source>
        <dbReference type="ARBA" id="ARBA00010211"/>
    </source>
</evidence>
<dbReference type="FunFam" id="3.90.850.10:FF:000002">
    <property type="entry name" value="2-hydroxyhepta-2,4-diene-1,7-dioate isomerase"/>
    <property type="match status" value="1"/>
</dbReference>
<dbReference type="InterPro" id="IPR011234">
    <property type="entry name" value="Fumarylacetoacetase-like_C"/>
</dbReference>
<accession>A0A517QRU2</accession>
<proteinExistence type="inferred from homology"/>
<dbReference type="GO" id="GO:0019752">
    <property type="term" value="P:carboxylic acid metabolic process"/>
    <property type="evidence" value="ECO:0007669"/>
    <property type="project" value="UniProtKB-ARBA"/>
</dbReference>
<gene>
    <name evidence="4" type="ORF">Mal48_36000</name>
</gene>
<reference evidence="4 5" key="1">
    <citation type="submission" date="2019-02" db="EMBL/GenBank/DDBJ databases">
        <title>Deep-cultivation of Planctomycetes and their phenomic and genomic characterization uncovers novel biology.</title>
        <authorList>
            <person name="Wiegand S."/>
            <person name="Jogler M."/>
            <person name="Boedeker C."/>
            <person name="Pinto D."/>
            <person name="Vollmers J."/>
            <person name="Rivas-Marin E."/>
            <person name="Kohn T."/>
            <person name="Peeters S.H."/>
            <person name="Heuer A."/>
            <person name="Rast P."/>
            <person name="Oberbeckmann S."/>
            <person name="Bunk B."/>
            <person name="Jeske O."/>
            <person name="Meyerdierks A."/>
            <person name="Storesund J.E."/>
            <person name="Kallscheuer N."/>
            <person name="Luecker S."/>
            <person name="Lage O.M."/>
            <person name="Pohl T."/>
            <person name="Merkel B.J."/>
            <person name="Hornburger P."/>
            <person name="Mueller R.-W."/>
            <person name="Bruemmer F."/>
            <person name="Labrenz M."/>
            <person name="Spormann A.M."/>
            <person name="Op den Camp H."/>
            <person name="Overmann J."/>
            <person name="Amann R."/>
            <person name="Jetten M.S.M."/>
            <person name="Mascher T."/>
            <person name="Medema M.H."/>
            <person name="Devos D.P."/>
            <person name="Kaster A.-K."/>
            <person name="Ovreas L."/>
            <person name="Rohde M."/>
            <person name="Galperin M.Y."/>
            <person name="Jogler C."/>
        </authorList>
    </citation>
    <scope>NUCLEOTIDE SEQUENCE [LARGE SCALE GENOMIC DNA]</scope>
    <source>
        <strain evidence="4 5">Mal48</strain>
    </source>
</reference>
<keyword evidence="5" id="KW-1185">Reference proteome</keyword>
<dbReference type="GO" id="GO:0050385">
    <property type="term" value="F:ureidoglycolate lyase activity"/>
    <property type="evidence" value="ECO:0007669"/>
    <property type="project" value="UniProtKB-EC"/>
</dbReference>
<keyword evidence="2" id="KW-0479">Metal-binding</keyword>
<dbReference type="EC" id="4.3.2.3" evidence="4"/>
<dbReference type="GO" id="GO:0046872">
    <property type="term" value="F:metal ion binding"/>
    <property type="evidence" value="ECO:0007669"/>
    <property type="project" value="UniProtKB-KW"/>
</dbReference>
<dbReference type="SUPFAM" id="SSF56529">
    <property type="entry name" value="FAH"/>
    <property type="match status" value="1"/>
</dbReference>
<dbReference type="AlphaFoldDB" id="A0A517QRU2"/>
<feature type="domain" description="Fumarylacetoacetase-like C-terminal" evidence="3">
    <location>
        <begin position="80"/>
        <end position="287"/>
    </location>
</feature>
<dbReference type="InterPro" id="IPR036663">
    <property type="entry name" value="Fumarylacetoacetase_C_sf"/>
</dbReference>